<comment type="caution">
    <text evidence="8">The sequence shown here is derived from an EMBL/GenBank/DDBJ whole genome shotgun (WGS) entry which is preliminary data.</text>
</comment>
<reference evidence="8 9" key="1">
    <citation type="submission" date="2024-04" db="EMBL/GenBank/DDBJ databases">
        <title>Tritrichomonas musculus Genome.</title>
        <authorList>
            <person name="Alves-Ferreira E."/>
            <person name="Grigg M."/>
            <person name="Lorenzi H."/>
            <person name="Galac M."/>
        </authorList>
    </citation>
    <scope>NUCLEOTIDE SEQUENCE [LARGE SCALE GENOMIC DNA]</scope>
    <source>
        <strain evidence="8 9">EAF2021</strain>
    </source>
</reference>
<evidence type="ECO:0000256" key="1">
    <source>
        <dbReference type="ARBA" id="ARBA00023015"/>
    </source>
</evidence>
<dbReference type="InterPro" id="IPR009057">
    <property type="entry name" value="Homeodomain-like_sf"/>
</dbReference>
<accession>A0ABR2HIS5</accession>
<name>A0ABR2HIS5_9EUKA</name>
<dbReference type="InterPro" id="IPR017930">
    <property type="entry name" value="Myb_dom"/>
</dbReference>
<evidence type="ECO:0008006" key="10">
    <source>
        <dbReference type="Google" id="ProtNLM"/>
    </source>
</evidence>
<evidence type="ECO:0000313" key="9">
    <source>
        <dbReference type="Proteomes" id="UP001470230"/>
    </source>
</evidence>
<gene>
    <name evidence="8" type="ORF">M9Y10_018814</name>
</gene>
<feature type="domain" description="Myb-like" evidence="6">
    <location>
        <begin position="152"/>
        <end position="203"/>
    </location>
</feature>
<feature type="domain" description="HTH myb-type" evidence="7">
    <location>
        <begin position="208"/>
        <end position="258"/>
    </location>
</feature>
<dbReference type="EMBL" id="JAPFFF010000027">
    <property type="protein sequence ID" value="KAK8847783.1"/>
    <property type="molecule type" value="Genomic_DNA"/>
</dbReference>
<evidence type="ECO:0000259" key="6">
    <source>
        <dbReference type="PROSITE" id="PS50090"/>
    </source>
</evidence>
<dbReference type="PROSITE" id="PS50090">
    <property type="entry name" value="MYB_LIKE"/>
    <property type="match status" value="2"/>
</dbReference>
<organism evidence="8 9">
    <name type="scientific">Tritrichomonas musculus</name>
    <dbReference type="NCBI Taxonomy" id="1915356"/>
    <lineage>
        <taxon>Eukaryota</taxon>
        <taxon>Metamonada</taxon>
        <taxon>Parabasalia</taxon>
        <taxon>Tritrichomonadida</taxon>
        <taxon>Tritrichomonadidae</taxon>
        <taxon>Tritrichomonas</taxon>
    </lineage>
</organism>
<feature type="domain" description="HTH myb-type" evidence="7">
    <location>
        <begin position="152"/>
        <end position="207"/>
    </location>
</feature>
<dbReference type="PANTHER" id="PTHR46621">
    <property type="entry name" value="SNRNA-ACTIVATING PROTEIN COMPLEX SUBUNIT 4"/>
    <property type="match status" value="1"/>
</dbReference>
<feature type="domain" description="Myb-like" evidence="6">
    <location>
        <begin position="204"/>
        <end position="254"/>
    </location>
</feature>
<proteinExistence type="predicted"/>
<evidence type="ECO:0000256" key="5">
    <source>
        <dbReference type="SAM" id="MobiDB-lite"/>
    </source>
</evidence>
<evidence type="ECO:0000313" key="8">
    <source>
        <dbReference type="EMBL" id="KAK8847783.1"/>
    </source>
</evidence>
<sequence>MEKSFPLPKINGYNSKNDSSKTKLKTQNVAQDFNSTIINLSSDLFCTNEIPSIKNDGIKSIEGKEQSILENENIFFINHKETQKTMNMSKKDRLQLQKIQSSINYSIHQNSVLDQQMAISMLRLINKYDIQFNIAQPKISNIDSTIKAEEDKKLKSRIKFSINEDSMLKNIVSIFGPKNWRLIASMMPNKTARQCRDRYMNYLAPGYVHSNWTKEEDLLLAEKFEEYGPKWSQIRLFFPSRTANAIKNRFNYTVSRMDHFVEKSKNQDIKSDNIIEWNDESKEFGINESYNFNINQENLNDIENYQNCHEFHHDNFDDNEFNIFS</sequence>
<keyword evidence="3" id="KW-0804">Transcription</keyword>
<dbReference type="PROSITE" id="PS51294">
    <property type="entry name" value="HTH_MYB"/>
    <property type="match status" value="2"/>
</dbReference>
<evidence type="ECO:0000256" key="3">
    <source>
        <dbReference type="ARBA" id="ARBA00023163"/>
    </source>
</evidence>
<dbReference type="SUPFAM" id="SSF46689">
    <property type="entry name" value="Homeodomain-like"/>
    <property type="match status" value="1"/>
</dbReference>
<dbReference type="PANTHER" id="PTHR46621:SF1">
    <property type="entry name" value="SNRNA-ACTIVATING PROTEIN COMPLEX SUBUNIT 4"/>
    <property type="match status" value="1"/>
</dbReference>
<dbReference type="InterPro" id="IPR001005">
    <property type="entry name" value="SANT/Myb"/>
</dbReference>
<keyword evidence="1" id="KW-0805">Transcription regulation</keyword>
<dbReference type="CDD" id="cd00167">
    <property type="entry name" value="SANT"/>
    <property type="match status" value="2"/>
</dbReference>
<keyword evidence="9" id="KW-1185">Reference proteome</keyword>
<feature type="region of interest" description="Disordered" evidence="5">
    <location>
        <begin position="1"/>
        <end position="23"/>
    </location>
</feature>
<dbReference type="Pfam" id="PF00249">
    <property type="entry name" value="Myb_DNA-binding"/>
    <property type="match status" value="2"/>
</dbReference>
<dbReference type="SMART" id="SM00717">
    <property type="entry name" value="SANT"/>
    <property type="match status" value="2"/>
</dbReference>
<keyword evidence="2" id="KW-0238">DNA-binding</keyword>
<dbReference type="Proteomes" id="UP001470230">
    <property type="component" value="Unassembled WGS sequence"/>
</dbReference>
<protein>
    <recommendedName>
        <fullName evidence="10">Myb-like DNA-binding domain containing protein</fullName>
    </recommendedName>
</protein>
<evidence type="ECO:0000259" key="7">
    <source>
        <dbReference type="PROSITE" id="PS51294"/>
    </source>
</evidence>
<dbReference type="InterPro" id="IPR051575">
    <property type="entry name" value="Myb-like_DNA-bd"/>
</dbReference>
<evidence type="ECO:0000256" key="4">
    <source>
        <dbReference type="ARBA" id="ARBA00023242"/>
    </source>
</evidence>
<evidence type="ECO:0000256" key="2">
    <source>
        <dbReference type="ARBA" id="ARBA00023125"/>
    </source>
</evidence>
<keyword evidence="4" id="KW-0539">Nucleus</keyword>
<dbReference type="Gene3D" id="1.10.10.60">
    <property type="entry name" value="Homeodomain-like"/>
    <property type="match status" value="2"/>
</dbReference>